<name>A0A2Z6AVN8_9BACT</name>
<reference evidence="2 3" key="1">
    <citation type="journal article" date="2018" name="Sci. Adv.">
        <title>Multi-heme cytochromes provide a pathway for survival in energy-limited environments.</title>
        <authorList>
            <person name="Deng X."/>
            <person name="Dohmae N."/>
            <person name="Nealson K.H."/>
            <person name="Hashimoto K."/>
            <person name="Okamoto A."/>
        </authorList>
    </citation>
    <scope>NUCLEOTIDE SEQUENCE [LARGE SCALE GENOMIC DNA]</scope>
    <source>
        <strain evidence="2 3">IS5</strain>
    </source>
</reference>
<organism evidence="2 3">
    <name type="scientific">Desulfovibrio ferrophilus</name>
    <dbReference type="NCBI Taxonomy" id="241368"/>
    <lineage>
        <taxon>Bacteria</taxon>
        <taxon>Pseudomonadati</taxon>
        <taxon>Thermodesulfobacteriota</taxon>
        <taxon>Desulfovibrionia</taxon>
        <taxon>Desulfovibrionales</taxon>
        <taxon>Desulfovibrionaceae</taxon>
        <taxon>Desulfovibrio</taxon>
    </lineage>
</organism>
<dbReference type="Pfam" id="PF14334">
    <property type="entry name" value="DUF4390"/>
    <property type="match status" value="1"/>
</dbReference>
<dbReference type="Proteomes" id="UP000269883">
    <property type="component" value="Chromosome"/>
</dbReference>
<evidence type="ECO:0000313" key="2">
    <source>
        <dbReference type="EMBL" id="BBD07304.1"/>
    </source>
</evidence>
<keyword evidence="1" id="KW-0732">Signal</keyword>
<accession>A0A2Z6AVN8</accession>
<dbReference type="RefSeq" id="WP_126376450.1">
    <property type="nucleotide sequence ID" value="NZ_AP017378.1"/>
</dbReference>
<feature type="signal peptide" evidence="1">
    <location>
        <begin position="1"/>
        <end position="35"/>
    </location>
</feature>
<proteinExistence type="predicted"/>
<keyword evidence="3" id="KW-1185">Reference proteome</keyword>
<evidence type="ECO:0000313" key="3">
    <source>
        <dbReference type="Proteomes" id="UP000269883"/>
    </source>
</evidence>
<protein>
    <recommendedName>
        <fullName evidence="4">DUF4390 domain-containing protein</fullName>
    </recommendedName>
</protein>
<dbReference type="InterPro" id="IPR025500">
    <property type="entry name" value="DUF4390"/>
</dbReference>
<dbReference type="KEGG" id="dfl:DFE_0578"/>
<dbReference type="AlphaFoldDB" id="A0A2Z6AVN8"/>
<sequence length="201" mass="22405">MHRTGLINTIPKAGRLWTLCVLLCAVALSAGLAPARCQAGELELGSLILDNQEGNISVRFGVRMSGLDELRKELDAGTTVVLNCDASVSRRGRMWLDTRLAETEWSSTVSKDVLADEYRLQLPGEESPRRGKDLAALLIGAWGGLTLDLGSWEALTPGYDYQLKLDISLDRTDVPVWLRYVVFFWSFDVYPPTSYQLDFTY</sequence>
<dbReference type="OrthoDB" id="5470580at2"/>
<evidence type="ECO:0008006" key="4">
    <source>
        <dbReference type="Google" id="ProtNLM"/>
    </source>
</evidence>
<dbReference type="EMBL" id="AP017378">
    <property type="protein sequence ID" value="BBD07304.1"/>
    <property type="molecule type" value="Genomic_DNA"/>
</dbReference>
<evidence type="ECO:0000256" key="1">
    <source>
        <dbReference type="SAM" id="SignalP"/>
    </source>
</evidence>
<feature type="chain" id="PRO_5016462818" description="DUF4390 domain-containing protein" evidence="1">
    <location>
        <begin position="36"/>
        <end position="201"/>
    </location>
</feature>
<gene>
    <name evidence="2" type="ORF">DFE_0578</name>
</gene>